<reference evidence="1" key="1">
    <citation type="journal article" date="2015" name="Nature">
        <title>Complex archaea that bridge the gap between prokaryotes and eukaryotes.</title>
        <authorList>
            <person name="Spang A."/>
            <person name="Saw J.H."/>
            <person name="Jorgensen S.L."/>
            <person name="Zaremba-Niedzwiedzka K."/>
            <person name="Martijn J."/>
            <person name="Lind A.E."/>
            <person name="van Eijk R."/>
            <person name="Schleper C."/>
            <person name="Guy L."/>
            <person name="Ettema T.J."/>
        </authorList>
    </citation>
    <scope>NUCLEOTIDE SEQUENCE</scope>
</reference>
<gene>
    <name evidence="1" type="ORF">LCGC14_0741150</name>
</gene>
<proteinExistence type="predicted"/>
<comment type="caution">
    <text evidence="1">The sequence shown here is derived from an EMBL/GenBank/DDBJ whole genome shotgun (WGS) entry which is preliminary data.</text>
</comment>
<protein>
    <submittedName>
        <fullName evidence="1">Uncharacterized protein</fullName>
    </submittedName>
</protein>
<dbReference type="EMBL" id="LAZR01001750">
    <property type="protein sequence ID" value="KKN39680.1"/>
    <property type="molecule type" value="Genomic_DNA"/>
</dbReference>
<accession>A0A0F9Q6R1</accession>
<sequence length="266" mass="29796">MKQKHPLDSAKLKVKRANAHIETLERSINRLLNPQVSVRKAGELKGLGDVVAVSIEAKLHENWPLMVGDILANLRASLDHIAWALAIKHASDGKRTLTSDEETSIVFRLRGRRLPSKDAFIGGLNWNDVRLFPPSAHAKIEEFQPYHRRNRPKNGMLGDLGDLANWDKHRIVTPALVNAKVTLSKDDTGITAIGIHNKREPMLMAPGMFLSPTGTAKTVDQLEPKLTPSVVVYPRGNHFRGFDVREFALVHDFIRDEVIPSFADFF</sequence>
<organism evidence="1">
    <name type="scientific">marine sediment metagenome</name>
    <dbReference type="NCBI Taxonomy" id="412755"/>
    <lineage>
        <taxon>unclassified sequences</taxon>
        <taxon>metagenomes</taxon>
        <taxon>ecological metagenomes</taxon>
    </lineage>
</organism>
<dbReference type="AlphaFoldDB" id="A0A0F9Q6R1"/>
<evidence type="ECO:0000313" key="1">
    <source>
        <dbReference type="EMBL" id="KKN39680.1"/>
    </source>
</evidence>
<name>A0A0F9Q6R1_9ZZZZ</name>